<name>A0A0S4JF79_BODSA</name>
<feature type="region of interest" description="Disordered" evidence="1">
    <location>
        <begin position="1"/>
        <end position="127"/>
    </location>
</feature>
<dbReference type="Proteomes" id="UP000051952">
    <property type="component" value="Unassembled WGS sequence"/>
</dbReference>
<keyword evidence="3" id="KW-1185">Reference proteome</keyword>
<evidence type="ECO:0000313" key="3">
    <source>
        <dbReference type="Proteomes" id="UP000051952"/>
    </source>
</evidence>
<evidence type="ECO:0000256" key="1">
    <source>
        <dbReference type="SAM" id="MobiDB-lite"/>
    </source>
</evidence>
<reference evidence="3" key="1">
    <citation type="submission" date="2015-09" db="EMBL/GenBank/DDBJ databases">
        <authorList>
            <consortium name="Pathogen Informatics"/>
        </authorList>
    </citation>
    <scope>NUCLEOTIDE SEQUENCE [LARGE SCALE GENOMIC DNA]</scope>
    <source>
        <strain evidence="3">Lake Konstanz</strain>
    </source>
</reference>
<feature type="compositionally biased region" description="Basic and acidic residues" evidence="1">
    <location>
        <begin position="90"/>
        <end position="103"/>
    </location>
</feature>
<evidence type="ECO:0000313" key="2">
    <source>
        <dbReference type="EMBL" id="CUG88084.1"/>
    </source>
</evidence>
<dbReference type="AlphaFoldDB" id="A0A0S4JF79"/>
<protein>
    <submittedName>
        <fullName evidence="2">Uncharacterized protein</fullName>
    </submittedName>
</protein>
<dbReference type="VEuPathDB" id="TriTrypDB:BSAL_13615"/>
<accession>A0A0S4JF79</accession>
<organism evidence="2 3">
    <name type="scientific">Bodo saltans</name>
    <name type="common">Flagellated protozoan</name>
    <dbReference type="NCBI Taxonomy" id="75058"/>
    <lineage>
        <taxon>Eukaryota</taxon>
        <taxon>Discoba</taxon>
        <taxon>Euglenozoa</taxon>
        <taxon>Kinetoplastea</taxon>
        <taxon>Metakinetoplastina</taxon>
        <taxon>Eubodonida</taxon>
        <taxon>Bodonidae</taxon>
        <taxon>Bodo</taxon>
    </lineage>
</organism>
<gene>
    <name evidence="2" type="ORF">BSAL_13615</name>
</gene>
<feature type="compositionally biased region" description="Basic and acidic residues" evidence="1">
    <location>
        <begin position="1"/>
        <end position="10"/>
    </location>
</feature>
<proteinExistence type="predicted"/>
<feature type="compositionally biased region" description="Polar residues" evidence="1">
    <location>
        <begin position="18"/>
        <end position="29"/>
    </location>
</feature>
<dbReference type="EMBL" id="CYKH01001615">
    <property type="protein sequence ID" value="CUG88084.1"/>
    <property type="molecule type" value="Genomic_DNA"/>
</dbReference>
<sequence length="305" mass="33254">MNFGRSRPENVVKIAEASSRTAQPQQRQASTTTPSNGGSASSSRTSTASNKQTAAATAPVFDHLDDWDDVDGTLGTMQSSTMYSVDDDNGTSRRGGDRNEQQQHKSSSSTQKRSHWPSEGPIERISETQQLLREKIAERNRRRANGGGGLPGLNLTSLVSDNLSELGSASPSPRAFAMLLQRKPKDFVITTRCAELNRTPLVLPLESVEEFASLIEDVTFLDRQEHVIGRACGTTEGLVLRKTGVMDDSKFAACARILVQCEKLHPQFHEPTQVVVESSEGTQTAFSTEFGAYVIAQVVERSGKR</sequence>
<feature type="compositionally biased region" description="Low complexity" evidence="1">
    <location>
        <begin position="30"/>
        <end position="50"/>
    </location>
</feature>